<dbReference type="CDD" id="cd06260">
    <property type="entry name" value="DUF820-like"/>
    <property type="match status" value="1"/>
</dbReference>
<protein>
    <recommendedName>
        <fullName evidence="1">Putative restriction endonuclease domain-containing protein</fullName>
    </recommendedName>
</protein>
<name>A0A2A2TRG3_9CYAN</name>
<gene>
    <name evidence="2" type="ORF">CK510_00090</name>
</gene>
<dbReference type="Proteomes" id="UP000218238">
    <property type="component" value="Unassembled WGS sequence"/>
</dbReference>
<reference evidence="2 3" key="1">
    <citation type="submission" date="2017-08" db="EMBL/GenBank/DDBJ databases">
        <title>Draft genome sequence of filamentous cyanobacterium Calothrix elsteri CCALA 953.</title>
        <authorList>
            <person name="Gagunashvili A.N."/>
            <person name="Elster J."/>
            <person name="Andresson O.S."/>
        </authorList>
    </citation>
    <scope>NUCLEOTIDE SEQUENCE [LARGE SCALE GENOMIC DNA]</scope>
    <source>
        <strain evidence="2 3">CCALA 953</strain>
    </source>
</reference>
<dbReference type="Gene3D" id="3.90.1570.10">
    <property type="entry name" value="tt1808, chain A"/>
    <property type="match status" value="1"/>
</dbReference>
<proteinExistence type="predicted"/>
<dbReference type="InterPro" id="IPR011335">
    <property type="entry name" value="Restrct_endonuc-II-like"/>
</dbReference>
<dbReference type="OrthoDB" id="510433at2"/>
<sequence>MNSITLKIPNLSHEGFQELCKENNHLQLERSSTGEIIVMPPTFPWTGKKNFSLIGQLFAWIEKTDLGIGFDSSTGFTLDNGAVYSPDASWIKTERWNALTPTQQQKEFSAIAPDFVVELRSNSDSLKKLQQKMQEYIDNGVLLGWLIDTKNQNVEIYRFGKEVEVLDSPMTVSGEDILPGFELNLQKIW</sequence>
<dbReference type="EMBL" id="NTFS01000001">
    <property type="protein sequence ID" value="PAX60748.1"/>
    <property type="molecule type" value="Genomic_DNA"/>
</dbReference>
<dbReference type="InterPro" id="IPR008538">
    <property type="entry name" value="Uma2"/>
</dbReference>
<feature type="domain" description="Putative restriction endonuclease" evidence="1">
    <location>
        <begin position="14"/>
        <end position="185"/>
    </location>
</feature>
<comment type="caution">
    <text evidence="2">The sequence shown here is derived from an EMBL/GenBank/DDBJ whole genome shotgun (WGS) entry which is preliminary data.</text>
</comment>
<evidence type="ECO:0000259" key="1">
    <source>
        <dbReference type="Pfam" id="PF05685"/>
    </source>
</evidence>
<dbReference type="Pfam" id="PF05685">
    <property type="entry name" value="Uma2"/>
    <property type="match status" value="1"/>
</dbReference>
<dbReference type="InterPro" id="IPR012296">
    <property type="entry name" value="Nuclease_put_TT1808"/>
</dbReference>
<dbReference type="RefSeq" id="WP_095719727.1">
    <property type="nucleotide sequence ID" value="NZ_NTFS01000001.1"/>
</dbReference>
<evidence type="ECO:0000313" key="2">
    <source>
        <dbReference type="EMBL" id="PAX60748.1"/>
    </source>
</evidence>
<accession>A0A2A2TRG3</accession>
<organism evidence="2 3">
    <name type="scientific">Brunnivagina elsteri CCALA 953</name>
    <dbReference type="NCBI Taxonomy" id="987040"/>
    <lineage>
        <taxon>Bacteria</taxon>
        <taxon>Bacillati</taxon>
        <taxon>Cyanobacteriota</taxon>
        <taxon>Cyanophyceae</taxon>
        <taxon>Nostocales</taxon>
        <taxon>Calotrichaceae</taxon>
        <taxon>Brunnivagina</taxon>
    </lineage>
</organism>
<dbReference type="PANTHER" id="PTHR34107:SF7">
    <property type="entry name" value="SLR2092 PROTEIN"/>
    <property type="match status" value="1"/>
</dbReference>
<dbReference type="SUPFAM" id="SSF52980">
    <property type="entry name" value="Restriction endonuclease-like"/>
    <property type="match status" value="1"/>
</dbReference>
<dbReference type="AlphaFoldDB" id="A0A2A2TRG3"/>
<evidence type="ECO:0000313" key="3">
    <source>
        <dbReference type="Proteomes" id="UP000218238"/>
    </source>
</evidence>
<keyword evidence="3" id="KW-1185">Reference proteome</keyword>
<dbReference type="PANTHER" id="PTHR34107">
    <property type="entry name" value="SLL0198 PROTEIN-RELATED"/>
    <property type="match status" value="1"/>
</dbReference>